<dbReference type="Proteomes" id="UP000492821">
    <property type="component" value="Unassembled WGS sequence"/>
</dbReference>
<reference evidence="1" key="1">
    <citation type="journal article" date="2013" name="Genetics">
        <title>The draft genome and transcriptome of Panagrellus redivivus are shaped by the harsh demands of a free-living lifestyle.</title>
        <authorList>
            <person name="Srinivasan J."/>
            <person name="Dillman A.R."/>
            <person name="Macchietto M.G."/>
            <person name="Heikkinen L."/>
            <person name="Lakso M."/>
            <person name="Fracchia K.M."/>
            <person name="Antoshechkin I."/>
            <person name="Mortazavi A."/>
            <person name="Wong G."/>
            <person name="Sternberg P.W."/>
        </authorList>
    </citation>
    <scope>NUCLEOTIDE SEQUENCE [LARGE SCALE GENOMIC DNA]</scope>
    <source>
        <strain evidence="1">MT8872</strain>
    </source>
</reference>
<reference evidence="2" key="2">
    <citation type="submission" date="2020-10" db="UniProtKB">
        <authorList>
            <consortium name="WormBaseParasite"/>
        </authorList>
    </citation>
    <scope>IDENTIFICATION</scope>
</reference>
<dbReference type="AlphaFoldDB" id="A0A7E4W8W1"/>
<organism evidence="1 2">
    <name type="scientific">Panagrellus redivivus</name>
    <name type="common">Microworm</name>
    <dbReference type="NCBI Taxonomy" id="6233"/>
    <lineage>
        <taxon>Eukaryota</taxon>
        <taxon>Metazoa</taxon>
        <taxon>Ecdysozoa</taxon>
        <taxon>Nematoda</taxon>
        <taxon>Chromadorea</taxon>
        <taxon>Rhabditida</taxon>
        <taxon>Tylenchina</taxon>
        <taxon>Panagrolaimomorpha</taxon>
        <taxon>Panagrolaimoidea</taxon>
        <taxon>Panagrolaimidae</taxon>
        <taxon>Panagrellus</taxon>
    </lineage>
</organism>
<accession>A0A7E4W8W1</accession>
<evidence type="ECO:0000313" key="1">
    <source>
        <dbReference type="Proteomes" id="UP000492821"/>
    </source>
</evidence>
<evidence type="ECO:0000313" key="2">
    <source>
        <dbReference type="WBParaSite" id="Pan_g8464.t1"/>
    </source>
</evidence>
<protein>
    <submittedName>
        <fullName evidence="2">FTH domain-containing protein</fullName>
    </submittedName>
</protein>
<proteinExistence type="predicted"/>
<dbReference type="WBParaSite" id="Pan_g8464.t1">
    <property type="protein sequence ID" value="Pan_g8464.t1"/>
    <property type="gene ID" value="Pan_g8464"/>
</dbReference>
<sequence>MPYPIAKLPYGLLCRLSELSTMAERYQLQVAAGDMSICPPKLHHLTYCQFVRINSVNDQMAISREDNDWEPFKSADEGEMLFNPYQVRIYQSNFFPRITADNFILQPISLDIERRVFSTGFLKELKSKVNTNYVRRARLSGEGRQAVNVSEWCDALPNLIKLELNSVRLNNWKCQKNSSLKMLIVQGTIQPVEQWNIDEFVTFFKKQHPQFRARINLETDNIKCLHAMIDFFSQRFNVSHQSTPLGPDCRYIFVKYGIGMRSTFYTLVLPEDDLDN</sequence>
<name>A0A7E4W8W1_PANRE</name>
<keyword evidence="1" id="KW-1185">Reference proteome</keyword>